<dbReference type="Proteomes" id="UP000799770">
    <property type="component" value="Unassembled WGS sequence"/>
</dbReference>
<accession>A0A6A5YN07</accession>
<sequence length="173" mass="19137">MLKQGPQLRRGLWWMENQPWSPLAATPQRQRCALALASASVHCQTRPTNKNTAEAAGVCDPLLARPLPPPPSTEADVDREWRRAGRCGQRPLCADQAGGGIPRFGVRSRQACSLITRRHRPSSQSRRQAHRLESEHRARPVHNAGDGSRYGGPVQAEVNATCSACRRCRFGQM</sequence>
<dbReference type="EMBL" id="ML977353">
    <property type="protein sequence ID" value="KAF2107548.1"/>
    <property type="molecule type" value="Genomic_DNA"/>
</dbReference>
<feature type="region of interest" description="Disordered" evidence="1">
    <location>
        <begin position="116"/>
        <end position="152"/>
    </location>
</feature>
<name>A0A6A5YN07_9PLEO</name>
<proteinExistence type="predicted"/>
<evidence type="ECO:0000313" key="2">
    <source>
        <dbReference type="EMBL" id="KAF2107548.1"/>
    </source>
</evidence>
<gene>
    <name evidence="2" type="ORF">BDV96DRAFT_296111</name>
</gene>
<dbReference type="AlphaFoldDB" id="A0A6A5YN07"/>
<reference evidence="2" key="1">
    <citation type="journal article" date="2020" name="Stud. Mycol.">
        <title>101 Dothideomycetes genomes: a test case for predicting lifestyles and emergence of pathogens.</title>
        <authorList>
            <person name="Haridas S."/>
            <person name="Albert R."/>
            <person name="Binder M."/>
            <person name="Bloem J."/>
            <person name="Labutti K."/>
            <person name="Salamov A."/>
            <person name="Andreopoulos B."/>
            <person name="Baker S."/>
            <person name="Barry K."/>
            <person name="Bills G."/>
            <person name="Bluhm B."/>
            <person name="Cannon C."/>
            <person name="Castanera R."/>
            <person name="Culley D."/>
            <person name="Daum C."/>
            <person name="Ezra D."/>
            <person name="Gonzalez J."/>
            <person name="Henrissat B."/>
            <person name="Kuo A."/>
            <person name="Liang C."/>
            <person name="Lipzen A."/>
            <person name="Lutzoni F."/>
            <person name="Magnuson J."/>
            <person name="Mondo S."/>
            <person name="Nolan M."/>
            <person name="Ohm R."/>
            <person name="Pangilinan J."/>
            <person name="Park H.-J."/>
            <person name="Ramirez L."/>
            <person name="Alfaro M."/>
            <person name="Sun H."/>
            <person name="Tritt A."/>
            <person name="Yoshinaga Y."/>
            <person name="Zwiers L.-H."/>
            <person name="Turgeon B."/>
            <person name="Goodwin S."/>
            <person name="Spatafora J."/>
            <person name="Crous P."/>
            <person name="Grigoriev I."/>
        </authorList>
    </citation>
    <scope>NUCLEOTIDE SEQUENCE</scope>
    <source>
        <strain evidence="2">CBS 627.86</strain>
    </source>
</reference>
<keyword evidence="3" id="KW-1185">Reference proteome</keyword>
<evidence type="ECO:0000256" key="1">
    <source>
        <dbReference type="SAM" id="MobiDB-lite"/>
    </source>
</evidence>
<evidence type="ECO:0000313" key="3">
    <source>
        <dbReference type="Proteomes" id="UP000799770"/>
    </source>
</evidence>
<protein>
    <submittedName>
        <fullName evidence="2">Uncharacterized protein</fullName>
    </submittedName>
</protein>
<organism evidence="2 3">
    <name type="scientific">Lophiotrema nucula</name>
    <dbReference type="NCBI Taxonomy" id="690887"/>
    <lineage>
        <taxon>Eukaryota</taxon>
        <taxon>Fungi</taxon>
        <taxon>Dikarya</taxon>
        <taxon>Ascomycota</taxon>
        <taxon>Pezizomycotina</taxon>
        <taxon>Dothideomycetes</taxon>
        <taxon>Pleosporomycetidae</taxon>
        <taxon>Pleosporales</taxon>
        <taxon>Lophiotremataceae</taxon>
        <taxon>Lophiotrema</taxon>
    </lineage>
</organism>